<evidence type="ECO:0000313" key="1">
    <source>
        <dbReference type="EMBL" id="EFE86051.1"/>
    </source>
</evidence>
<dbReference type="STRING" id="546275.FUSPEROL_02092"/>
<dbReference type="EMBL" id="ACJY01000099">
    <property type="protein sequence ID" value="EFE86051.1"/>
    <property type="molecule type" value="Genomic_DNA"/>
</dbReference>
<sequence length="113" mass="14060">MENKVLKIKINKINDKYSYFKIIYFNKNILKLGTEIKTDIHLYKKFYFKITQKSSYFRMEVINNEIYHVFNLYFHEDDKLKPFVIENEYIERFNYLIKTINEKYSYNISKEHS</sequence>
<comment type="caution">
    <text evidence="1">The sequence shown here is derived from an EMBL/GenBank/DDBJ whole genome shotgun (WGS) entry which is preliminary data.</text>
</comment>
<organism evidence="1 2">
    <name type="scientific">Fusobacterium periodonticum ATCC 33693</name>
    <dbReference type="NCBI Taxonomy" id="546275"/>
    <lineage>
        <taxon>Bacteria</taxon>
        <taxon>Fusobacteriati</taxon>
        <taxon>Fusobacteriota</taxon>
        <taxon>Fusobacteriia</taxon>
        <taxon>Fusobacteriales</taxon>
        <taxon>Fusobacteriaceae</taxon>
        <taxon>Fusobacterium</taxon>
    </lineage>
</organism>
<protein>
    <submittedName>
        <fullName evidence="1">Uncharacterized protein</fullName>
    </submittedName>
</protein>
<evidence type="ECO:0000313" key="2">
    <source>
        <dbReference type="Proteomes" id="UP000003748"/>
    </source>
</evidence>
<name>D4CXD1_9FUSO</name>
<dbReference type="AlphaFoldDB" id="D4CXD1"/>
<dbReference type="Proteomes" id="UP000003748">
    <property type="component" value="Unassembled WGS sequence"/>
</dbReference>
<reference evidence="1 2" key="1">
    <citation type="submission" date="2010-02" db="EMBL/GenBank/DDBJ databases">
        <authorList>
            <person name="Weinstock G."/>
            <person name="Sodergren E."/>
            <person name="Clifton S."/>
            <person name="Fulton L."/>
            <person name="Fulton B."/>
            <person name="Courtney L."/>
            <person name="Fronick C."/>
            <person name="Harrison M."/>
            <person name="Strong C."/>
            <person name="Farmer C."/>
            <person name="Delahaunty K."/>
            <person name="Markovic C."/>
            <person name="Hall O."/>
            <person name="Minx P."/>
            <person name="Tomlinson C."/>
            <person name="Mitreva M."/>
            <person name="Nelson J."/>
            <person name="Hou S."/>
            <person name="Wollam A."/>
            <person name="Pepin K.H."/>
            <person name="Johnson M."/>
            <person name="Bhonagiri V."/>
            <person name="Zhang X."/>
            <person name="Suruliraj S."/>
            <person name="Warren W."/>
            <person name="Chinwalla A."/>
            <person name="Mardis E.R."/>
            <person name="Wilson R.K."/>
        </authorList>
    </citation>
    <scope>NUCLEOTIDE SEQUENCE [LARGE SCALE GENOMIC DNA]</scope>
    <source>
        <strain evidence="1 2">ATCC 33693</strain>
    </source>
</reference>
<gene>
    <name evidence="1" type="ORF">FUSPEROL_02092</name>
</gene>
<dbReference type="GeneID" id="78420270"/>
<accession>D4CXD1</accession>
<proteinExistence type="predicted"/>
<dbReference type="RefSeq" id="WP_005974801.1">
    <property type="nucleotide sequence ID" value="NZ_GG665898.1"/>
</dbReference>
<dbReference type="HOGENOM" id="CLU_2129802_0_0_0"/>